<name>A0A1M4ZC07_9GAMM</name>
<proteinExistence type="predicted"/>
<dbReference type="AlphaFoldDB" id="A0A1M4ZC07"/>
<reference evidence="3 4" key="1">
    <citation type="submission" date="2016-11" db="EMBL/GenBank/DDBJ databases">
        <authorList>
            <person name="Jaros S."/>
            <person name="Januszkiewicz K."/>
            <person name="Wedrychowicz H."/>
        </authorList>
    </citation>
    <scope>NUCLEOTIDE SEQUENCE [LARGE SCALE GENOMIC DNA]</scope>
    <source>
        <strain evidence="3 4">DSM 19980</strain>
    </source>
</reference>
<sequence length="149" mass="16587">MIGKNARLTMALVMLALASPSWAQSSSSDDESPDRVRSTYKAATPGMSAPEDASRQQMRVAPMENAKRVASSDRRQEREEIEEMPQACKMLQAEIDRKISANDVVDYTVKVVPTKRAKEIVARNRDQPGKVEIVGNCGQGDYRVVYRRG</sequence>
<feature type="chain" id="PRO_5012273928" evidence="2">
    <location>
        <begin position="24"/>
        <end position="149"/>
    </location>
</feature>
<evidence type="ECO:0000313" key="3">
    <source>
        <dbReference type="EMBL" id="SHF15583.1"/>
    </source>
</evidence>
<feature type="signal peptide" evidence="2">
    <location>
        <begin position="1"/>
        <end position="23"/>
    </location>
</feature>
<dbReference type="EMBL" id="FQUJ01000007">
    <property type="protein sequence ID" value="SHF15583.1"/>
    <property type="molecule type" value="Genomic_DNA"/>
</dbReference>
<evidence type="ECO:0000256" key="2">
    <source>
        <dbReference type="SAM" id="SignalP"/>
    </source>
</evidence>
<evidence type="ECO:0000256" key="1">
    <source>
        <dbReference type="SAM" id="MobiDB-lite"/>
    </source>
</evidence>
<organism evidence="3 4">
    <name type="scientific">Modicisalibacter ilicicola DSM 19980</name>
    <dbReference type="NCBI Taxonomy" id="1121942"/>
    <lineage>
        <taxon>Bacteria</taxon>
        <taxon>Pseudomonadati</taxon>
        <taxon>Pseudomonadota</taxon>
        <taxon>Gammaproteobacteria</taxon>
        <taxon>Oceanospirillales</taxon>
        <taxon>Halomonadaceae</taxon>
        <taxon>Modicisalibacter</taxon>
    </lineage>
</organism>
<keyword evidence="2" id="KW-0732">Signal</keyword>
<feature type="region of interest" description="Disordered" evidence="1">
    <location>
        <begin position="20"/>
        <end position="83"/>
    </location>
</feature>
<dbReference type="RefSeq" id="WP_072822210.1">
    <property type="nucleotide sequence ID" value="NZ_FQUJ01000007.1"/>
</dbReference>
<dbReference type="Pfam" id="PF06649">
    <property type="entry name" value="DUF1161"/>
    <property type="match status" value="1"/>
</dbReference>
<gene>
    <name evidence="3" type="ORF">SAMN02745148_01946</name>
</gene>
<dbReference type="InterPro" id="IPR010595">
    <property type="entry name" value="DUF1161"/>
</dbReference>
<protein>
    <submittedName>
        <fullName evidence="3">Uncharacterized protein</fullName>
    </submittedName>
</protein>
<feature type="compositionally biased region" description="Basic and acidic residues" evidence="1">
    <location>
        <begin position="65"/>
        <end position="78"/>
    </location>
</feature>
<keyword evidence="4" id="KW-1185">Reference proteome</keyword>
<dbReference type="STRING" id="1121942.SAMN02745148_01946"/>
<dbReference type="Proteomes" id="UP000184346">
    <property type="component" value="Unassembled WGS sequence"/>
</dbReference>
<accession>A0A1M4ZC07</accession>
<evidence type="ECO:0000313" key="4">
    <source>
        <dbReference type="Proteomes" id="UP000184346"/>
    </source>
</evidence>